<dbReference type="PROSITE" id="PS51257">
    <property type="entry name" value="PROKAR_LIPOPROTEIN"/>
    <property type="match status" value="1"/>
</dbReference>
<organism evidence="2 3">
    <name type="scientific">Melioribacter roseus (strain DSM 23840 / JCM 17771 / VKM B-2668 / P3M-2)</name>
    <dbReference type="NCBI Taxonomy" id="1191523"/>
    <lineage>
        <taxon>Bacteria</taxon>
        <taxon>Pseudomonadati</taxon>
        <taxon>Ignavibacteriota</taxon>
        <taxon>Ignavibacteria</taxon>
        <taxon>Ignavibacteriales</taxon>
        <taxon>Melioribacteraceae</taxon>
        <taxon>Melioribacter</taxon>
    </lineage>
</organism>
<evidence type="ECO:0008006" key="4">
    <source>
        <dbReference type="Google" id="ProtNLM"/>
    </source>
</evidence>
<dbReference type="EMBL" id="CP003557">
    <property type="protein sequence ID" value="AFN75445.1"/>
    <property type="molecule type" value="Genomic_DNA"/>
</dbReference>
<sequence length="323" mass="37073">MKKKLFYSALILLTLTVISCDESFNPYGEFDEKYVLNCIVRADTNYQVALLSKSYLSENFDPYANTEDKSVQNALVRLWSGNDNVVILKDTIIERSPDDKYKAPYRIYYAKDFRPEPGLPLEIEAVLPNGKVLSSTTTVPQPIKFSEALSDTLIPPQKGDYIQVVWNSDQTKPVFVLRMGIYYFKHEGGTKKRYIHVVPQNYVEYEGMYVPNYPKPITQSRFSYDMSVIDKAMELISEGESDKSKFEILSCILEVISLDENLSVYYNTTAKANNTFSVKLDETDYSNITGGFGVFGAYNRNYYVLRFTHDYIRSFGYIPGLKE</sequence>
<gene>
    <name evidence="2" type="ordered locus">MROS_2215</name>
</gene>
<protein>
    <recommendedName>
        <fullName evidence="4">DUF4249 family protein</fullName>
    </recommendedName>
</protein>
<reference evidence="2 3" key="1">
    <citation type="journal article" date="2013" name="PLoS ONE">
        <title>Genomic analysis of Melioribacter roseus, facultatively anaerobic organotrophic bacterium representing a novel deep lineage within Bacteriodetes/Chlorobi group.</title>
        <authorList>
            <person name="Kadnikov V.V."/>
            <person name="Mardanov A.V."/>
            <person name="Podosokorskaya O.A."/>
            <person name="Gavrilov S.N."/>
            <person name="Kublanov I.V."/>
            <person name="Beletsky A.V."/>
            <person name="Bonch-Osmolovskaya E.A."/>
            <person name="Ravin N.V."/>
        </authorList>
    </citation>
    <scope>NUCLEOTIDE SEQUENCE [LARGE SCALE GENOMIC DNA]</scope>
    <source>
        <strain evidence="3">JCM 17771 / P3M-2</strain>
    </source>
</reference>
<evidence type="ECO:0000313" key="2">
    <source>
        <dbReference type="EMBL" id="AFN75445.1"/>
    </source>
</evidence>
<dbReference type="KEGG" id="mro:MROS_2215"/>
<dbReference type="HOGENOM" id="CLU_859992_0_0_10"/>
<accession>I6Z8G3</accession>
<evidence type="ECO:0000313" key="3">
    <source>
        <dbReference type="Proteomes" id="UP000009011"/>
    </source>
</evidence>
<feature type="signal peptide" evidence="1">
    <location>
        <begin position="1"/>
        <end position="19"/>
    </location>
</feature>
<keyword evidence="1" id="KW-0732">Signal</keyword>
<dbReference type="Proteomes" id="UP000009011">
    <property type="component" value="Chromosome"/>
</dbReference>
<proteinExistence type="predicted"/>
<dbReference type="STRING" id="1191523.MROS_2215"/>
<dbReference type="AlphaFoldDB" id="I6Z8G3"/>
<feature type="chain" id="PRO_5003707213" description="DUF4249 family protein" evidence="1">
    <location>
        <begin position="20"/>
        <end position="323"/>
    </location>
</feature>
<evidence type="ECO:0000256" key="1">
    <source>
        <dbReference type="SAM" id="SignalP"/>
    </source>
</evidence>
<dbReference type="RefSeq" id="WP_014856877.1">
    <property type="nucleotide sequence ID" value="NC_018178.1"/>
</dbReference>
<name>I6Z8G3_MELRP</name>
<keyword evidence="3" id="KW-1185">Reference proteome</keyword>
<dbReference type="OrthoDB" id="1115009at2"/>